<feature type="transmembrane region" description="Helical" evidence="6">
    <location>
        <begin position="209"/>
        <end position="228"/>
    </location>
</feature>
<sequence length="291" mass="31167">MNLPPAFRSVRSELIPLAALLLSMISITSGVSFARSLFPIIGPAATTTLRLALAAFMLALIMRIWRLRTDWRSVGAALPYGIALGCMNMMFYFAIERIPLGVAMAVEFIGPLSLAVFFSRNRSDFLWVGLTVIGLFLLLPLRHDSHPIDPYGLLWSLGAGGFWAIYILMGKRAGAVFGSYAPALGMIIGTLTVLPFGLTHVSTDLLRPATIFAALALAALSGAIPYSLEMYALRKIPTKSFSVLTSAEPAVGAIMGTLMLDESLPFADWLGIAAIVASSLGTTLTSRKTVP</sequence>
<dbReference type="PANTHER" id="PTHR32322:SF2">
    <property type="entry name" value="EAMA DOMAIN-CONTAINING PROTEIN"/>
    <property type="match status" value="1"/>
</dbReference>
<comment type="similarity">
    <text evidence="2">Belongs to the EamA transporter family.</text>
</comment>
<protein>
    <submittedName>
        <fullName evidence="8">EamA family transporter</fullName>
    </submittedName>
</protein>
<dbReference type="Proteomes" id="UP000631653">
    <property type="component" value="Unassembled WGS sequence"/>
</dbReference>
<dbReference type="InterPro" id="IPR050638">
    <property type="entry name" value="AA-Vitamin_Transporters"/>
</dbReference>
<dbReference type="Pfam" id="PF00892">
    <property type="entry name" value="EamA"/>
    <property type="match status" value="1"/>
</dbReference>
<keyword evidence="5 6" id="KW-0472">Membrane</keyword>
<reference evidence="8 9" key="1">
    <citation type="journal article" date="2020" name="Int. J. Syst. Evol. Microbiol.">
        <title>Novel acetic acid bacteria from cider fermentations: Acetobacter conturbans sp. nov. and Acetobacter fallax sp. nov.</title>
        <authorList>
            <person name="Sombolestani A.S."/>
            <person name="Cleenwerck I."/>
            <person name="Cnockaert M."/>
            <person name="Borremans W."/>
            <person name="Wieme A.D."/>
            <person name="De Vuyst L."/>
            <person name="Vandamme P."/>
        </authorList>
    </citation>
    <scope>NUCLEOTIDE SEQUENCE [LARGE SCALE GENOMIC DNA]</scope>
    <source>
        <strain evidence="8 9">LMG 1627</strain>
    </source>
</reference>
<proteinExistence type="inferred from homology"/>
<feature type="transmembrane region" description="Helical" evidence="6">
    <location>
        <begin position="125"/>
        <end position="141"/>
    </location>
</feature>
<dbReference type="InterPro" id="IPR037185">
    <property type="entry name" value="EmrE-like"/>
</dbReference>
<evidence type="ECO:0000313" key="8">
    <source>
        <dbReference type="EMBL" id="NHN88353.1"/>
    </source>
</evidence>
<organism evidence="8 9">
    <name type="scientific">Acetobacter conturbans</name>
    <dbReference type="NCBI Taxonomy" id="1737472"/>
    <lineage>
        <taxon>Bacteria</taxon>
        <taxon>Pseudomonadati</taxon>
        <taxon>Pseudomonadota</taxon>
        <taxon>Alphaproteobacteria</taxon>
        <taxon>Acetobacterales</taxon>
        <taxon>Acetobacteraceae</taxon>
        <taxon>Acetobacter</taxon>
    </lineage>
</organism>
<comment type="subcellular location">
    <subcellularLocation>
        <location evidence="1">Membrane</location>
        <topology evidence="1">Multi-pass membrane protein</topology>
    </subcellularLocation>
</comment>
<feature type="domain" description="EamA" evidence="7">
    <location>
        <begin position="151"/>
        <end position="282"/>
    </location>
</feature>
<keyword evidence="3 6" id="KW-0812">Transmembrane</keyword>
<evidence type="ECO:0000259" key="7">
    <source>
        <dbReference type="Pfam" id="PF00892"/>
    </source>
</evidence>
<evidence type="ECO:0000256" key="1">
    <source>
        <dbReference type="ARBA" id="ARBA00004141"/>
    </source>
</evidence>
<evidence type="ECO:0000256" key="2">
    <source>
        <dbReference type="ARBA" id="ARBA00007362"/>
    </source>
</evidence>
<dbReference type="SUPFAM" id="SSF103481">
    <property type="entry name" value="Multidrug resistance efflux transporter EmrE"/>
    <property type="match status" value="1"/>
</dbReference>
<dbReference type="EMBL" id="WOSY01000005">
    <property type="protein sequence ID" value="NHN88353.1"/>
    <property type="molecule type" value="Genomic_DNA"/>
</dbReference>
<evidence type="ECO:0000256" key="3">
    <source>
        <dbReference type="ARBA" id="ARBA00022692"/>
    </source>
</evidence>
<feature type="transmembrane region" description="Helical" evidence="6">
    <location>
        <begin position="74"/>
        <end position="94"/>
    </location>
</feature>
<gene>
    <name evidence="8" type="ORF">GOB81_06885</name>
</gene>
<accession>A0ABX0K222</accession>
<dbReference type="InterPro" id="IPR000620">
    <property type="entry name" value="EamA_dom"/>
</dbReference>
<evidence type="ECO:0000256" key="4">
    <source>
        <dbReference type="ARBA" id="ARBA00022989"/>
    </source>
</evidence>
<feature type="transmembrane region" description="Helical" evidence="6">
    <location>
        <begin position="153"/>
        <end position="169"/>
    </location>
</feature>
<comment type="caution">
    <text evidence="8">The sequence shown here is derived from an EMBL/GenBank/DDBJ whole genome shotgun (WGS) entry which is preliminary data.</text>
</comment>
<feature type="transmembrane region" description="Helical" evidence="6">
    <location>
        <begin position="176"/>
        <end position="197"/>
    </location>
</feature>
<name>A0ABX0K222_9PROT</name>
<dbReference type="PANTHER" id="PTHR32322">
    <property type="entry name" value="INNER MEMBRANE TRANSPORTER"/>
    <property type="match status" value="1"/>
</dbReference>
<evidence type="ECO:0000313" key="9">
    <source>
        <dbReference type="Proteomes" id="UP000631653"/>
    </source>
</evidence>
<evidence type="ECO:0000256" key="6">
    <source>
        <dbReference type="SAM" id="Phobius"/>
    </source>
</evidence>
<feature type="transmembrane region" description="Helical" evidence="6">
    <location>
        <begin position="100"/>
        <end position="118"/>
    </location>
</feature>
<evidence type="ECO:0000256" key="5">
    <source>
        <dbReference type="ARBA" id="ARBA00023136"/>
    </source>
</evidence>
<feature type="transmembrane region" description="Helical" evidence="6">
    <location>
        <begin position="40"/>
        <end position="62"/>
    </location>
</feature>
<dbReference type="Gene3D" id="1.10.3730.20">
    <property type="match status" value="1"/>
</dbReference>
<keyword evidence="9" id="KW-1185">Reference proteome</keyword>
<dbReference type="RefSeq" id="WP_173569644.1">
    <property type="nucleotide sequence ID" value="NZ_WOSY01000005.1"/>
</dbReference>
<keyword evidence="4 6" id="KW-1133">Transmembrane helix</keyword>